<reference evidence="1 2" key="1">
    <citation type="submission" date="2016-10" db="EMBL/GenBank/DDBJ databases">
        <title>Genome sequence of Streptomyces sp. MUSC 1.</title>
        <authorList>
            <person name="Lee L.-H."/>
            <person name="Ser H.-L."/>
            <person name="Law J.W.-F."/>
        </authorList>
    </citation>
    <scope>NUCLEOTIDE SEQUENCE [LARGE SCALE GENOMIC DNA]</scope>
    <source>
        <strain evidence="1 2">MUSC 1</strain>
    </source>
</reference>
<protein>
    <submittedName>
        <fullName evidence="1">Uncharacterized protein</fullName>
    </submittedName>
</protein>
<dbReference type="AlphaFoldDB" id="A0A1S2QC70"/>
<evidence type="ECO:0000313" key="2">
    <source>
        <dbReference type="Proteomes" id="UP000179642"/>
    </source>
</evidence>
<gene>
    <name evidence="1" type="ORF">BIV23_21165</name>
</gene>
<name>A0A1S2QC70_9ACTN</name>
<organism evidence="1 2">
    <name type="scientific">Streptomyces monashensis</name>
    <dbReference type="NCBI Taxonomy" id="1678012"/>
    <lineage>
        <taxon>Bacteria</taxon>
        <taxon>Bacillati</taxon>
        <taxon>Actinomycetota</taxon>
        <taxon>Actinomycetes</taxon>
        <taxon>Kitasatosporales</taxon>
        <taxon>Streptomycetaceae</taxon>
        <taxon>Streptomyces</taxon>
    </lineage>
</organism>
<sequence length="69" mass="7281">MPGQRLIVGQPRTAIRSAAMMLDRLGHPAAAGHVTDAFASLWPGPTSAPATWGGTAITAEFTERLLRLL</sequence>
<evidence type="ECO:0000313" key="1">
    <source>
        <dbReference type="EMBL" id="OIK03758.1"/>
    </source>
</evidence>
<dbReference type="RefSeq" id="WP_071382474.1">
    <property type="nucleotide sequence ID" value="NZ_MLYO01000034.1"/>
</dbReference>
<keyword evidence="2" id="KW-1185">Reference proteome</keyword>
<dbReference type="Proteomes" id="UP000179642">
    <property type="component" value="Unassembled WGS sequence"/>
</dbReference>
<accession>A0A1S2QC70</accession>
<dbReference type="SUPFAM" id="SSF53659">
    <property type="entry name" value="Isocitrate/Isopropylmalate dehydrogenase-like"/>
    <property type="match status" value="1"/>
</dbReference>
<proteinExistence type="predicted"/>
<comment type="caution">
    <text evidence="1">The sequence shown here is derived from an EMBL/GenBank/DDBJ whole genome shotgun (WGS) entry which is preliminary data.</text>
</comment>
<dbReference type="EMBL" id="MLYO01000034">
    <property type="protein sequence ID" value="OIK03758.1"/>
    <property type="molecule type" value="Genomic_DNA"/>
</dbReference>